<evidence type="ECO:0000313" key="2">
    <source>
        <dbReference type="Proteomes" id="UP000823749"/>
    </source>
</evidence>
<gene>
    <name evidence="1" type="ORF">RHGRI_007454</name>
</gene>
<sequence>MQDLLIKFSMIEGSSGRALGPSTLIKAPVLRMQEEEKATLSDWICMVTEERHMLNIK</sequence>
<accession>A0AAV6KWU0</accession>
<organism evidence="1 2">
    <name type="scientific">Rhododendron griersonianum</name>
    <dbReference type="NCBI Taxonomy" id="479676"/>
    <lineage>
        <taxon>Eukaryota</taxon>
        <taxon>Viridiplantae</taxon>
        <taxon>Streptophyta</taxon>
        <taxon>Embryophyta</taxon>
        <taxon>Tracheophyta</taxon>
        <taxon>Spermatophyta</taxon>
        <taxon>Magnoliopsida</taxon>
        <taxon>eudicotyledons</taxon>
        <taxon>Gunneridae</taxon>
        <taxon>Pentapetalae</taxon>
        <taxon>asterids</taxon>
        <taxon>Ericales</taxon>
        <taxon>Ericaceae</taxon>
        <taxon>Ericoideae</taxon>
        <taxon>Rhodoreae</taxon>
        <taxon>Rhododendron</taxon>
    </lineage>
</organism>
<evidence type="ECO:0000313" key="1">
    <source>
        <dbReference type="EMBL" id="KAG5557185.1"/>
    </source>
</evidence>
<reference evidence="1" key="1">
    <citation type="submission" date="2020-08" db="EMBL/GenBank/DDBJ databases">
        <title>Plant Genome Project.</title>
        <authorList>
            <person name="Zhang R.-G."/>
        </authorList>
    </citation>
    <scope>NUCLEOTIDE SEQUENCE</scope>
    <source>
        <strain evidence="1">WSP0</strain>
        <tissue evidence="1">Leaf</tissue>
    </source>
</reference>
<dbReference type="AlphaFoldDB" id="A0AAV6KWU0"/>
<keyword evidence="2" id="KW-1185">Reference proteome</keyword>
<comment type="caution">
    <text evidence="1">The sequence shown here is derived from an EMBL/GenBank/DDBJ whole genome shotgun (WGS) entry which is preliminary data.</text>
</comment>
<dbReference type="EMBL" id="JACTNZ010000003">
    <property type="protein sequence ID" value="KAG5557185.1"/>
    <property type="molecule type" value="Genomic_DNA"/>
</dbReference>
<proteinExistence type="predicted"/>
<protein>
    <submittedName>
        <fullName evidence="1">Uncharacterized protein</fullName>
    </submittedName>
</protein>
<name>A0AAV6KWU0_9ERIC</name>
<dbReference type="Proteomes" id="UP000823749">
    <property type="component" value="Chromosome 3"/>
</dbReference>